<dbReference type="InterPro" id="IPR001123">
    <property type="entry name" value="LeuE-type"/>
</dbReference>
<dbReference type="GO" id="GO:0042970">
    <property type="term" value="F:homoserine transmembrane transporter activity"/>
    <property type="evidence" value="ECO:0007669"/>
    <property type="project" value="TreeGrafter"/>
</dbReference>
<organism evidence="7 8">
    <name type="scientific">Mycolicibacterium hippocampi</name>
    <dbReference type="NCBI Taxonomy" id="659824"/>
    <lineage>
        <taxon>Bacteria</taxon>
        <taxon>Bacillati</taxon>
        <taxon>Actinomycetota</taxon>
        <taxon>Actinomycetes</taxon>
        <taxon>Mycobacteriales</taxon>
        <taxon>Mycobacteriaceae</taxon>
        <taxon>Mycolicibacterium</taxon>
    </lineage>
</organism>
<dbReference type="Proteomes" id="UP000465304">
    <property type="component" value="Unassembled WGS sequence"/>
</dbReference>
<dbReference type="PIRSF" id="PIRSF006324">
    <property type="entry name" value="LeuE"/>
    <property type="match status" value="1"/>
</dbReference>
<dbReference type="AlphaFoldDB" id="A0A7I9ZQX6"/>
<dbReference type="PANTHER" id="PTHR30086">
    <property type="entry name" value="ARGININE EXPORTER PROTEIN ARGO"/>
    <property type="match status" value="1"/>
</dbReference>
<evidence type="ECO:0000256" key="1">
    <source>
        <dbReference type="ARBA" id="ARBA00004651"/>
    </source>
</evidence>
<dbReference type="Pfam" id="PF01810">
    <property type="entry name" value="LysE"/>
    <property type="match status" value="1"/>
</dbReference>
<dbReference type="PANTHER" id="PTHR30086:SF14">
    <property type="entry name" value="HOMOSERINE_HOMOSERINE LACTONE EFFLUX PROTEIN"/>
    <property type="match status" value="1"/>
</dbReference>
<dbReference type="GO" id="GO:0005886">
    <property type="term" value="C:plasma membrane"/>
    <property type="evidence" value="ECO:0007669"/>
    <property type="project" value="UniProtKB-SubCell"/>
</dbReference>
<evidence type="ECO:0000256" key="6">
    <source>
        <dbReference type="SAM" id="Phobius"/>
    </source>
</evidence>
<dbReference type="EMBL" id="BLLB01000002">
    <property type="protein sequence ID" value="GFH03098.1"/>
    <property type="molecule type" value="Genomic_DNA"/>
</dbReference>
<gene>
    <name evidence="7" type="ORF">MHIP_35810</name>
</gene>
<feature type="transmembrane region" description="Helical" evidence="6">
    <location>
        <begin position="12"/>
        <end position="37"/>
    </location>
</feature>
<feature type="transmembrane region" description="Helical" evidence="6">
    <location>
        <begin position="78"/>
        <end position="97"/>
    </location>
</feature>
<evidence type="ECO:0000256" key="4">
    <source>
        <dbReference type="ARBA" id="ARBA00022989"/>
    </source>
</evidence>
<evidence type="ECO:0000313" key="7">
    <source>
        <dbReference type="EMBL" id="GFH03098.1"/>
    </source>
</evidence>
<evidence type="ECO:0000256" key="2">
    <source>
        <dbReference type="ARBA" id="ARBA00022475"/>
    </source>
</evidence>
<feature type="transmembrane region" description="Helical" evidence="6">
    <location>
        <begin position="196"/>
        <end position="214"/>
    </location>
</feature>
<proteinExistence type="predicted"/>
<evidence type="ECO:0000256" key="3">
    <source>
        <dbReference type="ARBA" id="ARBA00022692"/>
    </source>
</evidence>
<feature type="transmembrane region" description="Helical" evidence="6">
    <location>
        <begin position="161"/>
        <end position="184"/>
    </location>
</feature>
<evidence type="ECO:0000313" key="8">
    <source>
        <dbReference type="Proteomes" id="UP000465304"/>
    </source>
</evidence>
<keyword evidence="2" id="KW-1003">Cell membrane</keyword>
<evidence type="ECO:0000256" key="5">
    <source>
        <dbReference type="ARBA" id="ARBA00023136"/>
    </source>
</evidence>
<keyword evidence="8" id="KW-1185">Reference proteome</keyword>
<name>A0A7I9ZQX6_9MYCO</name>
<comment type="subcellular location">
    <subcellularLocation>
        <location evidence="1">Cell membrane</location>
        <topology evidence="1">Multi-pass membrane protein</topology>
    </subcellularLocation>
</comment>
<keyword evidence="4 6" id="KW-1133">Transmembrane helix</keyword>
<keyword evidence="3 6" id="KW-0812">Transmembrane</keyword>
<sequence length="221" mass="23459">MTPPDTLHGMAWQMWLAFFGAAIVIAVSPGAGAIQSMATGLTHGVRRGYWSIVGLEAGLMLQLTLVAVGLGAAVMNSILAFTVIKWLGVAYLAYLAVRQWRSAALDLDARVHRAADGGRTSLLARGFLVNATNPKGLLFFLAVMPQFVVPTAPLVPQYLAIGVTMVAVDLVVMGCYAALSVRLLAWLRTPRQQTALNRVFSGLFATAAVVLALLRRGPATA</sequence>
<protein>
    <submittedName>
        <fullName evidence="7">Threonine transporter RhtB</fullName>
    </submittedName>
</protein>
<feature type="transmembrane region" description="Helical" evidence="6">
    <location>
        <begin position="49"/>
        <end position="72"/>
    </location>
</feature>
<accession>A0A7I9ZQX6</accession>
<comment type="caution">
    <text evidence="7">The sequence shown here is derived from an EMBL/GenBank/DDBJ whole genome shotgun (WGS) entry which is preliminary data.</text>
</comment>
<keyword evidence="5 6" id="KW-0472">Membrane</keyword>
<reference evidence="7 8" key="1">
    <citation type="journal article" date="2019" name="Emerg. Microbes Infect.">
        <title>Comprehensive subspecies identification of 175 nontuberculous mycobacteria species based on 7547 genomic profiles.</title>
        <authorList>
            <person name="Matsumoto Y."/>
            <person name="Kinjo T."/>
            <person name="Motooka D."/>
            <person name="Nabeya D."/>
            <person name="Jung N."/>
            <person name="Uechi K."/>
            <person name="Horii T."/>
            <person name="Iida T."/>
            <person name="Fujita J."/>
            <person name="Nakamura S."/>
        </authorList>
    </citation>
    <scope>NUCLEOTIDE SEQUENCE [LARGE SCALE GENOMIC DNA]</scope>
    <source>
        <strain evidence="7 8">JCM 30996</strain>
    </source>
</reference>